<reference evidence="7" key="1">
    <citation type="submission" date="2016-10" db="EMBL/GenBank/DDBJ databases">
        <authorList>
            <person name="Varghese N."/>
            <person name="Submissions S."/>
        </authorList>
    </citation>
    <scope>NUCLEOTIDE SEQUENCE [LARGE SCALE GENOMIC DNA]</scope>
    <source>
        <strain evidence="7">DSM 44718</strain>
    </source>
</reference>
<proteinExistence type="predicted"/>
<dbReference type="Proteomes" id="UP000199632">
    <property type="component" value="Unassembled WGS sequence"/>
</dbReference>
<evidence type="ECO:0000313" key="6">
    <source>
        <dbReference type="EMBL" id="SDZ26576.1"/>
    </source>
</evidence>
<dbReference type="CDD" id="cd07377">
    <property type="entry name" value="WHTH_GntR"/>
    <property type="match status" value="1"/>
</dbReference>
<feature type="compositionally biased region" description="Low complexity" evidence="4">
    <location>
        <begin position="68"/>
        <end position="78"/>
    </location>
</feature>
<keyword evidence="3" id="KW-0804">Transcription</keyword>
<dbReference type="InterPro" id="IPR036388">
    <property type="entry name" value="WH-like_DNA-bd_sf"/>
</dbReference>
<evidence type="ECO:0000256" key="3">
    <source>
        <dbReference type="ARBA" id="ARBA00023163"/>
    </source>
</evidence>
<evidence type="ECO:0000256" key="2">
    <source>
        <dbReference type="ARBA" id="ARBA00023125"/>
    </source>
</evidence>
<evidence type="ECO:0000256" key="4">
    <source>
        <dbReference type="SAM" id="MobiDB-lite"/>
    </source>
</evidence>
<accession>A0A1H3RLM4</accession>
<keyword evidence="2 6" id="KW-0238">DNA-binding</keyword>
<dbReference type="SUPFAM" id="SSF46785">
    <property type="entry name" value="Winged helix' DNA-binding domain"/>
    <property type="match status" value="1"/>
</dbReference>
<dbReference type="SMART" id="SM00345">
    <property type="entry name" value="HTH_GNTR"/>
    <property type="match status" value="1"/>
</dbReference>
<feature type="compositionally biased region" description="Low complexity" evidence="4">
    <location>
        <begin position="16"/>
        <end position="36"/>
    </location>
</feature>
<dbReference type="InterPro" id="IPR011711">
    <property type="entry name" value="GntR_C"/>
</dbReference>
<evidence type="ECO:0000259" key="5">
    <source>
        <dbReference type="PROSITE" id="PS50949"/>
    </source>
</evidence>
<name>A0A1H3RLM4_9ACTN</name>
<dbReference type="PANTHER" id="PTHR43537:SF24">
    <property type="entry name" value="GLUCONATE OPERON TRANSCRIPTIONAL REPRESSOR"/>
    <property type="match status" value="1"/>
</dbReference>
<dbReference type="PROSITE" id="PS50949">
    <property type="entry name" value="HTH_GNTR"/>
    <property type="match status" value="1"/>
</dbReference>
<evidence type="ECO:0000313" key="7">
    <source>
        <dbReference type="Proteomes" id="UP000199632"/>
    </source>
</evidence>
<dbReference type="Gene3D" id="1.10.10.10">
    <property type="entry name" value="Winged helix-like DNA-binding domain superfamily/Winged helix DNA-binding domain"/>
    <property type="match status" value="1"/>
</dbReference>
<dbReference type="STRING" id="137265.SAMN05421684_3969"/>
<dbReference type="InterPro" id="IPR000524">
    <property type="entry name" value="Tscrpt_reg_HTH_GntR"/>
</dbReference>
<dbReference type="InterPro" id="IPR008920">
    <property type="entry name" value="TF_FadR/GntR_C"/>
</dbReference>
<dbReference type="PRINTS" id="PR00035">
    <property type="entry name" value="HTHGNTR"/>
</dbReference>
<feature type="region of interest" description="Disordered" evidence="4">
    <location>
        <begin position="68"/>
        <end position="135"/>
    </location>
</feature>
<dbReference type="EMBL" id="FNQB01000002">
    <property type="protein sequence ID" value="SDZ26576.1"/>
    <property type="molecule type" value="Genomic_DNA"/>
</dbReference>
<dbReference type="GO" id="GO:0003677">
    <property type="term" value="F:DNA binding"/>
    <property type="evidence" value="ECO:0007669"/>
    <property type="project" value="UniProtKB-KW"/>
</dbReference>
<sequence length="374" mass="38747">MPTDAARKPPRRPRPAKAALATAAAPADGLPDAAATSTGSRKLVVPADSGAALAAGRGRKSVAAADASAAVVPGAADAQRPSARSVRKPAASADVSGAAVPAIAKPRRPRDPDPATQPDRPVRRRGDPAVTGVPLWRPVRGGNAFEITVSRLAQAIRLGLVGAGDRLPAERELAEKLQVSRVTLREAIRALREAGFLESRRGRTGGTFVVSPVTDDVDKGRKTAPKVTGAAELARQMGDTLHDALDFRRVLEPGAAGLAATRTLTAQERQQLVACLAASRDRDPTTRRVADSRLHLAIAAAGGSPSLAAAVADVQLALDRLLAAIPVIKKNLDHSDRQHTRVVDAILAGDAATARATMEEHCDATAVLLRGLLG</sequence>
<keyword evidence="7" id="KW-1185">Reference proteome</keyword>
<evidence type="ECO:0000256" key="1">
    <source>
        <dbReference type="ARBA" id="ARBA00023015"/>
    </source>
</evidence>
<dbReference type="OrthoDB" id="3391093at2"/>
<gene>
    <name evidence="6" type="ORF">SAMN05421684_3969</name>
</gene>
<feature type="region of interest" description="Disordered" evidence="4">
    <location>
        <begin position="1"/>
        <end position="44"/>
    </location>
</feature>
<dbReference type="GO" id="GO:0003700">
    <property type="term" value="F:DNA-binding transcription factor activity"/>
    <property type="evidence" value="ECO:0007669"/>
    <property type="project" value="InterPro"/>
</dbReference>
<dbReference type="PANTHER" id="PTHR43537">
    <property type="entry name" value="TRANSCRIPTIONAL REGULATOR, GNTR FAMILY"/>
    <property type="match status" value="1"/>
</dbReference>
<dbReference type="AlphaFoldDB" id="A0A1H3RLM4"/>
<dbReference type="SMART" id="SM00895">
    <property type="entry name" value="FCD"/>
    <property type="match status" value="1"/>
</dbReference>
<dbReference type="Pfam" id="PF00392">
    <property type="entry name" value="GntR"/>
    <property type="match status" value="1"/>
</dbReference>
<dbReference type="SUPFAM" id="SSF48008">
    <property type="entry name" value="GntR ligand-binding domain-like"/>
    <property type="match status" value="1"/>
</dbReference>
<keyword evidence="1" id="KW-0805">Transcription regulation</keyword>
<protein>
    <submittedName>
        <fullName evidence="6">DNA-binding transcriptional regulator, FadR family</fullName>
    </submittedName>
</protein>
<dbReference type="Gene3D" id="1.20.120.530">
    <property type="entry name" value="GntR ligand-binding domain-like"/>
    <property type="match status" value="1"/>
</dbReference>
<dbReference type="Pfam" id="PF07729">
    <property type="entry name" value="FCD"/>
    <property type="match status" value="1"/>
</dbReference>
<dbReference type="InterPro" id="IPR036390">
    <property type="entry name" value="WH_DNA-bd_sf"/>
</dbReference>
<feature type="domain" description="HTH gntR-type" evidence="5">
    <location>
        <begin position="142"/>
        <end position="212"/>
    </location>
</feature>
<organism evidence="6 7">
    <name type="scientific">Asanoa ishikariensis</name>
    <dbReference type="NCBI Taxonomy" id="137265"/>
    <lineage>
        <taxon>Bacteria</taxon>
        <taxon>Bacillati</taxon>
        <taxon>Actinomycetota</taxon>
        <taxon>Actinomycetes</taxon>
        <taxon>Micromonosporales</taxon>
        <taxon>Micromonosporaceae</taxon>
        <taxon>Asanoa</taxon>
    </lineage>
</organism>